<evidence type="ECO:0000313" key="1">
    <source>
        <dbReference type="EMBL" id="KAI5613411.1"/>
    </source>
</evidence>
<keyword evidence="2" id="KW-1185">Reference proteome</keyword>
<proteinExistence type="predicted"/>
<dbReference type="EMBL" id="MU562695">
    <property type="protein sequence ID" value="KAI5613411.1"/>
    <property type="molecule type" value="Genomic_DNA"/>
</dbReference>
<name>A0AAD5ABY4_SILAS</name>
<accession>A0AAD5ABY4</accession>
<dbReference type="PANTHER" id="PTHR46881:SF1">
    <property type="entry name" value="PALMDELPHIN"/>
    <property type="match status" value="1"/>
</dbReference>
<dbReference type="AlphaFoldDB" id="A0AAD5ABY4"/>
<organism evidence="1 2">
    <name type="scientific">Silurus asotus</name>
    <name type="common">Amur catfish</name>
    <name type="synonym">Parasilurus asotus</name>
    <dbReference type="NCBI Taxonomy" id="30991"/>
    <lineage>
        <taxon>Eukaryota</taxon>
        <taxon>Metazoa</taxon>
        <taxon>Chordata</taxon>
        <taxon>Craniata</taxon>
        <taxon>Vertebrata</taxon>
        <taxon>Euteleostomi</taxon>
        <taxon>Actinopterygii</taxon>
        <taxon>Neopterygii</taxon>
        <taxon>Teleostei</taxon>
        <taxon>Ostariophysi</taxon>
        <taxon>Siluriformes</taxon>
        <taxon>Siluridae</taxon>
        <taxon>Silurus</taxon>
    </lineage>
</organism>
<comment type="caution">
    <text evidence="1">The sequence shown here is derived from an EMBL/GenBank/DDBJ whole genome shotgun (WGS) entry which is preliminary data.</text>
</comment>
<sequence>IESEIEYLETEELNISAKEGLILKRLKEVERTAEDIIKEVNGDGQR</sequence>
<gene>
    <name evidence="1" type="ORF">C0J50_11357</name>
</gene>
<feature type="non-terminal residue" evidence="1">
    <location>
        <position position="1"/>
    </location>
</feature>
<dbReference type="Proteomes" id="UP001205998">
    <property type="component" value="Unassembled WGS sequence"/>
</dbReference>
<feature type="non-terminal residue" evidence="1">
    <location>
        <position position="46"/>
    </location>
</feature>
<dbReference type="PANTHER" id="PTHR46881">
    <property type="entry name" value="PALMDELPHIN"/>
    <property type="match status" value="1"/>
</dbReference>
<protein>
    <submittedName>
        <fullName evidence="1">Palmdelphin isoform X3</fullName>
    </submittedName>
</protein>
<evidence type="ECO:0000313" key="2">
    <source>
        <dbReference type="Proteomes" id="UP001205998"/>
    </source>
</evidence>
<reference evidence="1" key="1">
    <citation type="submission" date="2018-07" db="EMBL/GenBank/DDBJ databases">
        <title>Comparative genomics of catfishes provides insights into carnivory and benthic adaptation.</title>
        <authorList>
            <person name="Zhang Y."/>
            <person name="Wang D."/>
            <person name="Peng Z."/>
            <person name="Zheng S."/>
            <person name="Shao F."/>
            <person name="Tao W."/>
        </authorList>
    </citation>
    <scope>NUCLEOTIDE SEQUENCE</scope>
    <source>
        <strain evidence="1">Chongqing</strain>
    </source>
</reference>
<dbReference type="GO" id="GO:0005737">
    <property type="term" value="C:cytoplasm"/>
    <property type="evidence" value="ECO:0007669"/>
    <property type="project" value="TreeGrafter"/>
</dbReference>